<evidence type="ECO:0000256" key="6">
    <source>
        <dbReference type="ARBA" id="ARBA00022853"/>
    </source>
</evidence>
<evidence type="ECO:0000256" key="3">
    <source>
        <dbReference type="ARBA" id="ARBA00022574"/>
    </source>
</evidence>
<dbReference type="GO" id="GO:0033186">
    <property type="term" value="C:CAF-1 complex"/>
    <property type="evidence" value="ECO:0007669"/>
    <property type="project" value="TreeGrafter"/>
</dbReference>
<comment type="subcellular location">
    <subcellularLocation>
        <location evidence="1">Nucleus</location>
    </subcellularLocation>
</comment>
<keyword evidence="6" id="KW-0156">Chromatin regulator</keyword>
<protein>
    <recommendedName>
        <fullName evidence="11">CAF1B/HIR1 beta-propeller domain-containing protein</fullName>
    </recommendedName>
</protein>
<comment type="similarity">
    <text evidence="2">Belongs to the WD repeat HIR1 family.</text>
</comment>
<dbReference type="Pfam" id="PF24105">
    <property type="entry name" value="Beta-prop_CAF1B_HIR1"/>
    <property type="match status" value="1"/>
</dbReference>
<dbReference type="GO" id="GO:0006335">
    <property type="term" value="P:DNA replication-dependent chromatin assembly"/>
    <property type="evidence" value="ECO:0007669"/>
    <property type="project" value="InterPro"/>
</dbReference>
<keyword evidence="7" id="KW-0234">DNA repair</keyword>
<dbReference type="InterPro" id="IPR045145">
    <property type="entry name" value="PTHR15271"/>
</dbReference>
<comment type="caution">
    <text evidence="12">The sequence shown here is derived from an EMBL/GenBank/DDBJ whole genome shotgun (WGS) entry which is preliminary data.</text>
</comment>
<evidence type="ECO:0000256" key="8">
    <source>
        <dbReference type="ARBA" id="ARBA00023242"/>
    </source>
</evidence>
<evidence type="ECO:0000256" key="7">
    <source>
        <dbReference type="ARBA" id="ARBA00023204"/>
    </source>
</evidence>
<feature type="repeat" description="WD" evidence="9">
    <location>
        <begin position="67"/>
        <end position="99"/>
    </location>
</feature>
<organism evidence="12 13">
    <name type="scientific">Chrysophaeum taylorii</name>
    <dbReference type="NCBI Taxonomy" id="2483200"/>
    <lineage>
        <taxon>Eukaryota</taxon>
        <taxon>Sar</taxon>
        <taxon>Stramenopiles</taxon>
        <taxon>Ochrophyta</taxon>
        <taxon>Pelagophyceae</taxon>
        <taxon>Pelagomonadales</taxon>
        <taxon>Pelagomonadaceae</taxon>
        <taxon>Chrysophaeum</taxon>
    </lineage>
</organism>
<dbReference type="PROSITE" id="PS50294">
    <property type="entry name" value="WD_REPEATS_REGION"/>
    <property type="match status" value="2"/>
</dbReference>
<dbReference type="InterPro" id="IPR036322">
    <property type="entry name" value="WD40_repeat_dom_sf"/>
</dbReference>
<dbReference type="InterPro" id="IPR055410">
    <property type="entry name" value="Beta-prop_CAF1B_HIR1"/>
</dbReference>
<evidence type="ECO:0000256" key="1">
    <source>
        <dbReference type="ARBA" id="ARBA00004123"/>
    </source>
</evidence>
<evidence type="ECO:0000259" key="11">
    <source>
        <dbReference type="Pfam" id="PF24105"/>
    </source>
</evidence>
<evidence type="ECO:0000256" key="4">
    <source>
        <dbReference type="ARBA" id="ARBA00022737"/>
    </source>
</evidence>
<keyword evidence="4" id="KW-0677">Repeat</keyword>
<keyword evidence="8" id="KW-0539">Nucleus</keyword>
<evidence type="ECO:0000256" key="9">
    <source>
        <dbReference type="PROSITE-ProRule" id="PRU00221"/>
    </source>
</evidence>
<dbReference type="PANTHER" id="PTHR15271">
    <property type="entry name" value="CHROMATIN ASSEMBLY FACTOR 1 SUBUNIT B"/>
    <property type="match status" value="1"/>
</dbReference>
<feature type="domain" description="CAF1B/HIR1 beta-propeller" evidence="11">
    <location>
        <begin position="1"/>
        <end position="361"/>
    </location>
</feature>
<name>A0AAD7XJ14_9STRA</name>
<feature type="region of interest" description="Disordered" evidence="10">
    <location>
        <begin position="361"/>
        <end position="389"/>
    </location>
</feature>
<dbReference type="InterPro" id="IPR001680">
    <property type="entry name" value="WD40_rpt"/>
</dbReference>
<dbReference type="InterPro" id="IPR015943">
    <property type="entry name" value="WD40/YVTN_repeat-like_dom_sf"/>
</dbReference>
<dbReference type="GO" id="GO:0006334">
    <property type="term" value="P:nucleosome assembly"/>
    <property type="evidence" value="ECO:0007669"/>
    <property type="project" value="TreeGrafter"/>
</dbReference>
<evidence type="ECO:0000313" key="12">
    <source>
        <dbReference type="EMBL" id="KAJ8599954.1"/>
    </source>
</evidence>
<reference evidence="12" key="1">
    <citation type="submission" date="2023-01" db="EMBL/GenBank/DDBJ databases">
        <title>Metagenome sequencing of chrysophaentin producing Chrysophaeum taylorii.</title>
        <authorList>
            <person name="Davison J."/>
            <person name="Bewley C."/>
        </authorList>
    </citation>
    <scope>NUCLEOTIDE SEQUENCE</scope>
    <source>
        <strain evidence="12">NIES-1699</strain>
    </source>
</reference>
<feature type="repeat" description="WD" evidence="9">
    <location>
        <begin position="121"/>
        <end position="162"/>
    </location>
</feature>
<keyword evidence="13" id="KW-1185">Reference proteome</keyword>
<dbReference type="GO" id="GO:0005634">
    <property type="term" value="C:nucleus"/>
    <property type="evidence" value="ECO:0007669"/>
    <property type="project" value="UniProtKB-SubCell"/>
</dbReference>
<dbReference type="EMBL" id="JAQMWT010000533">
    <property type="protein sequence ID" value="KAJ8599954.1"/>
    <property type="molecule type" value="Genomic_DNA"/>
</dbReference>
<dbReference type="AlphaFoldDB" id="A0AAD7XJ14"/>
<dbReference type="Proteomes" id="UP001230188">
    <property type="component" value="Unassembled WGS sequence"/>
</dbReference>
<evidence type="ECO:0000256" key="5">
    <source>
        <dbReference type="ARBA" id="ARBA00022763"/>
    </source>
</evidence>
<dbReference type="GO" id="GO:0006281">
    <property type="term" value="P:DNA repair"/>
    <property type="evidence" value="ECO:0007669"/>
    <property type="project" value="UniProtKB-KW"/>
</dbReference>
<dbReference type="SMART" id="SM00320">
    <property type="entry name" value="WD40"/>
    <property type="match status" value="5"/>
</dbReference>
<accession>A0AAD7XJ14</accession>
<gene>
    <name evidence="12" type="ORF">CTAYLR_002838</name>
</gene>
<dbReference type="SUPFAM" id="SSF50978">
    <property type="entry name" value="WD40 repeat-like"/>
    <property type="match status" value="1"/>
</dbReference>
<evidence type="ECO:0000256" key="10">
    <source>
        <dbReference type="SAM" id="MobiDB-lite"/>
    </source>
</evidence>
<keyword evidence="5" id="KW-0227">DNA damage</keyword>
<keyword evidence="3 9" id="KW-0853">WD repeat</keyword>
<sequence>MRVEVPMISYHSSEDGKSDRIMAVDCHPDASETSVTFLTVGGGGGEGDVRIWHVAEGQSPRYCSSLRKGHDGSVNCGRWAPEGSRVASAGDRGAVCVWSGGSSASWWRSLDENDERATCSKLAHADDVYDVAWSPCGEYLLTGAIDHTAALWHVGTKRRVRVISDHAHYVQGVAFDPRGECFATQSSDKTVRVYDEDWKKAAGKVLKFWDSDDKRHAVFANELQHAGFFRRLGFATDGELLVAPAALAAPGWEDHKTGAVAFARGEAARGPCAYYPAPDGQASVVKASPVLFDAGTRSLFALAFRDAVAVYDVAAPNPLLLVRGLHRAALTDLAWSNDASMLVVASGDGYLSFLKFSPDDLGRPDPPSRKLNIARGPPADPTPEPSPAKQITMLVAREKPELEDYETFDQLPASTPVKKKYSQPIDLAGDDDHHHHRAAAAAAAENVRLGDHHTNGQPARGSNNKKKRRIAPTLVADAA</sequence>
<proteinExistence type="inferred from homology"/>
<dbReference type="Gene3D" id="2.130.10.10">
    <property type="entry name" value="YVTN repeat-like/Quinoprotein amine dehydrogenase"/>
    <property type="match status" value="2"/>
</dbReference>
<evidence type="ECO:0000256" key="2">
    <source>
        <dbReference type="ARBA" id="ARBA00007306"/>
    </source>
</evidence>
<evidence type="ECO:0000313" key="13">
    <source>
        <dbReference type="Proteomes" id="UP001230188"/>
    </source>
</evidence>
<dbReference type="PROSITE" id="PS50082">
    <property type="entry name" value="WD_REPEATS_2"/>
    <property type="match status" value="3"/>
</dbReference>
<dbReference type="PANTHER" id="PTHR15271:SF4">
    <property type="entry name" value="CHROMATIN ASSEMBLY FACTOR 1 SUBUNIT B"/>
    <property type="match status" value="1"/>
</dbReference>
<feature type="repeat" description="WD" evidence="9">
    <location>
        <begin position="163"/>
        <end position="195"/>
    </location>
</feature>
<feature type="region of interest" description="Disordered" evidence="10">
    <location>
        <begin position="414"/>
        <end position="479"/>
    </location>
</feature>